<reference evidence="2 3" key="1">
    <citation type="submission" date="2019-12" db="EMBL/GenBank/DDBJ databases">
        <title>Chromosome-level assembly of the Caenorhabditis remanei genome.</title>
        <authorList>
            <person name="Teterina A.A."/>
            <person name="Willis J.H."/>
            <person name="Phillips P.C."/>
        </authorList>
    </citation>
    <scope>NUCLEOTIDE SEQUENCE [LARGE SCALE GENOMIC DNA]</scope>
    <source>
        <strain evidence="2 3">PX506</strain>
        <tissue evidence="2">Whole organism</tissue>
    </source>
</reference>
<feature type="compositionally biased region" description="Polar residues" evidence="1">
    <location>
        <begin position="36"/>
        <end position="46"/>
    </location>
</feature>
<evidence type="ECO:0000256" key="1">
    <source>
        <dbReference type="SAM" id="MobiDB-lite"/>
    </source>
</evidence>
<organism evidence="2 3">
    <name type="scientific">Caenorhabditis remanei</name>
    <name type="common">Caenorhabditis vulgaris</name>
    <dbReference type="NCBI Taxonomy" id="31234"/>
    <lineage>
        <taxon>Eukaryota</taxon>
        <taxon>Metazoa</taxon>
        <taxon>Ecdysozoa</taxon>
        <taxon>Nematoda</taxon>
        <taxon>Chromadorea</taxon>
        <taxon>Rhabditida</taxon>
        <taxon>Rhabditina</taxon>
        <taxon>Rhabditomorpha</taxon>
        <taxon>Rhabditoidea</taxon>
        <taxon>Rhabditidae</taxon>
        <taxon>Peloderinae</taxon>
        <taxon>Caenorhabditis</taxon>
    </lineage>
</organism>
<dbReference type="Proteomes" id="UP000483820">
    <property type="component" value="Chromosome V"/>
</dbReference>
<name>A0A6A5G6P6_CAERE</name>
<evidence type="ECO:0000313" key="2">
    <source>
        <dbReference type="EMBL" id="KAF1750159.1"/>
    </source>
</evidence>
<dbReference type="RefSeq" id="XP_053580555.1">
    <property type="nucleotide sequence ID" value="XM_053731642.1"/>
</dbReference>
<accession>A0A6A5G6P6</accession>
<dbReference type="EMBL" id="WUAV01000005">
    <property type="protein sequence ID" value="KAF1750159.1"/>
    <property type="molecule type" value="Genomic_DNA"/>
</dbReference>
<feature type="region of interest" description="Disordered" evidence="1">
    <location>
        <begin position="120"/>
        <end position="146"/>
    </location>
</feature>
<proteinExistence type="predicted"/>
<comment type="caution">
    <text evidence="2">The sequence shown here is derived from an EMBL/GenBank/DDBJ whole genome shotgun (WGS) entry which is preliminary data.</text>
</comment>
<dbReference type="CTD" id="78776383"/>
<feature type="compositionally biased region" description="Basic and acidic residues" evidence="1">
    <location>
        <begin position="137"/>
        <end position="146"/>
    </location>
</feature>
<dbReference type="KEGG" id="crq:GCK72_016706"/>
<dbReference type="AlphaFoldDB" id="A0A6A5G6P6"/>
<gene>
    <name evidence="2" type="ORF">GCK72_016706</name>
</gene>
<evidence type="ECO:0000313" key="3">
    <source>
        <dbReference type="Proteomes" id="UP000483820"/>
    </source>
</evidence>
<protein>
    <submittedName>
        <fullName evidence="2">Uncharacterized protein</fullName>
    </submittedName>
</protein>
<dbReference type="GeneID" id="78776383"/>
<feature type="region of interest" description="Disordered" evidence="1">
    <location>
        <begin position="36"/>
        <end position="64"/>
    </location>
</feature>
<sequence length="209" mass="23788">MLDTLSCDDYESCRQRDTFAVCLSLQPISYLLNSSWSSEPNPNRISRNTKHRRQRQEPSEHMSPNRVVIIVSVDTKWLILDESEEQDTETDGWSGEDPAELPPTTRIIPNHALHVLIPTIDSKTPGDSDTLEEEKPEESPSRRGVEVEELEDIESSLSYCSQTDQIGDDTDHTNEYLTSIFLPTDLWELVDDGGEEPFHSTELRVDAKE</sequence>